<dbReference type="Proteomes" id="UP000218165">
    <property type="component" value="Chromosome"/>
</dbReference>
<keyword evidence="3" id="KW-1185">Reference proteome</keyword>
<accession>A0A291GRH7</accession>
<gene>
    <name evidence="2" type="ORF">CFK38_02985</name>
</gene>
<proteinExistence type="predicted"/>
<sequence>MSIDDALETDRVAAEGPDSRNADGYGFDTDRDRGGDDATAAEQGNREEDRMEAETAEQELPEL</sequence>
<protein>
    <submittedName>
        <fullName evidence="2">Uncharacterized protein</fullName>
    </submittedName>
</protein>
<dbReference type="KEGG" id="brz:CFK38_02985"/>
<evidence type="ECO:0000313" key="3">
    <source>
        <dbReference type="Proteomes" id="UP000218165"/>
    </source>
</evidence>
<dbReference type="AlphaFoldDB" id="A0A291GRH7"/>
<feature type="compositionally biased region" description="Basic and acidic residues" evidence="1">
    <location>
        <begin position="8"/>
        <end position="21"/>
    </location>
</feature>
<evidence type="ECO:0000313" key="2">
    <source>
        <dbReference type="EMBL" id="ATG53083.1"/>
    </source>
</evidence>
<evidence type="ECO:0000256" key="1">
    <source>
        <dbReference type="SAM" id="MobiDB-lite"/>
    </source>
</evidence>
<reference evidence="3" key="1">
    <citation type="submission" date="2017-09" db="EMBL/GenBank/DDBJ databases">
        <title>Brachybacterium sp. VM2412.</title>
        <authorList>
            <person name="Tak E.J."/>
            <person name="Bae J.-W."/>
        </authorList>
    </citation>
    <scope>NUCLEOTIDE SEQUENCE [LARGE SCALE GENOMIC DNA]</scope>
    <source>
        <strain evidence="3">VM2412</strain>
    </source>
</reference>
<feature type="region of interest" description="Disordered" evidence="1">
    <location>
        <begin position="1"/>
        <end position="63"/>
    </location>
</feature>
<dbReference type="EMBL" id="CP023563">
    <property type="protein sequence ID" value="ATG53083.1"/>
    <property type="molecule type" value="Genomic_DNA"/>
</dbReference>
<name>A0A291GRH7_9MICO</name>
<organism evidence="2 3">
    <name type="scientific">Brachybacterium vulturis</name>
    <dbReference type="NCBI Taxonomy" id="2017484"/>
    <lineage>
        <taxon>Bacteria</taxon>
        <taxon>Bacillati</taxon>
        <taxon>Actinomycetota</taxon>
        <taxon>Actinomycetes</taxon>
        <taxon>Micrococcales</taxon>
        <taxon>Dermabacteraceae</taxon>
        <taxon>Brachybacterium</taxon>
    </lineage>
</organism>
<feature type="compositionally biased region" description="Basic and acidic residues" evidence="1">
    <location>
        <begin position="44"/>
        <end position="53"/>
    </location>
</feature>
<feature type="compositionally biased region" description="Acidic residues" evidence="1">
    <location>
        <begin position="54"/>
        <end position="63"/>
    </location>
</feature>